<proteinExistence type="predicted"/>
<evidence type="ECO:0000313" key="2">
    <source>
        <dbReference type="Proteomes" id="UP001204524"/>
    </source>
</evidence>
<organism evidence="1 2">
    <name type="scientific">Nocardioides pinisoli</name>
    <dbReference type="NCBI Taxonomy" id="2950279"/>
    <lineage>
        <taxon>Bacteria</taxon>
        <taxon>Bacillati</taxon>
        <taxon>Actinomycetota</taxon>
        <taxon>Actinomycetes</taxon>
        <taxon>Propionibacteriales</taxon>
        <taxon>Nocardioidaceae</taxon>
        <taxon>Nocardioides</taxon>
    </lineage>
</organism>
<name>A0ABT1L1U2_9ACTN</name>
<comment type="caution">
    <text evidence="1">The sequence shown here is derived from an EMBL/GenBank/DDBJ whole genome shotgun (WGS) entry which is preliminary data.</text>
</comment>
<protein>
    <submittedName>
        <fullName evidence="1">Uncharacterized protein</fullName>
    </submittedName>
</protein>
<gene>
    <name evidence="1" type="ORF">NCI01_19470</name>
</gene>
<reference evidence="1 2" key="1">
    <citation type="submission" date="2022-06" db="EMBL/GenBank/DDBJ databases">
        <authorList>
            <person name="So Y."/>
        </authorList>
    </citation>
    <scope>NUCLEOTIDE SEQUENCE [LARGE SCALE GENOMIC DNA]</scope>
    <source>
        <strain evidence="1 2">STR3</strain>
    </source>
</reference>
<evidence type="ECO:0000313" key="1">
    <source>
        <dbReference type="EMBL" id="MCP3423993.1"/>
    </source>
</evidence>
<dbReference type="RefSeq" id="WP_254183153.1">
    <property type="nucleotide sequence ID" value="NZ_JANARS010000010.1"/>
</dbReference>
<sequence>MAARAQLQEFVTQAGLAANVADADARAALQRDGEAVIDQHEGRVHGKGAGFLSETGP</sequence>
<dbReference type="EMBL" id="JANARS010000010">
    <property type="protein sequence ID" value="MCP3423993.1"/>
    <property type="molecule type" value="Genomic_DNA"/>
</dbReference>
<dbReference type="Proteomes" id="UP001204524">
    <property type="component" value="Unassembled WGS sequence"/>
</dbReference>
<keyword evidence="2" id="KW-1185">Reference proteome</keyword>
<accession>A0ABT1L1U2</accession>